<evidence type="ECO:0000313" key="2">
    <source>
        <dbReference type="EMBL" id="QHL89054.1"/>
    </source>
</evidence>
<dbReference type="Proteomes" id="UP000464214">
    <property type="component" value="Chromosome"/>
</dbReference>
<sequence>MDFKDLLITPIFLIILYAIAFWARPKFTNKLNKKYFIPALSVKFIGAIGVGIIYQFYYGNGTSKGSGDTFLYFHQSNLLHAAFIDSPRLWFKLMLAYGQYDQETLVYTTPMIWYKAPTEFIILKITSFFSILTFHTYSSIALCFAFISFTGMWQMYITFHKLYPSLHRRLAISVFFLPSVFFWGSGLLKDSLAIGFLGWAFYGFYKLFIEKKQIFQTGVIVLISIYFLASIKIYILLAFIPPALLWVFNENNKRIKNATIRAVTKPFAILLGVAFAYLSATGLTEGDEKYDVEKLGEQSKINSIYLTKQVVTGSAYDIGIFDGSLASLATVGPQAVVVALYRPFIWEVRNPIMLLSAIESSLFIYLTFIFFYKVGFFKSIKFIASKPILSFCLIFSIILAFGVGTNSGNFGTLVRYKIPIMPFYLAALYIMQSHLKRPKKVKRLAVTA</sequence>
<proteinExistence type="predicted"/>
<feature type="transmembrane region" description="Helical" evidence="1">
    <location>
        <begin position="352"/>
        <end position="372"/>
    </location>
</feature>
<dbReference type="KEGG" id="nib:GU926_17120"/>
<dbReference type="AlphaFoldDB" id="A0A6P1P3M9"/>
<keyword evidence="1" id="KW-0472">Membrane</keyword>
<feature type="transmembrane region" description="Helical" evidence="1">
    <location>
        <begin position="267"/>
        <end position="284"/>
    </location>
</feature>
<evidence type="ECO:0008006" key="4">
    <source>
        <dbReference type="Google" id="ProtNLM"/>
    </source>
</evidence>
<evidence type="ECO:0000256" key="1">
    <source>
        <dbReference type="SAM" id="Phobius"/>
    </source>
</evidence>
<keyword evidence="3" id="KW-1185">Reference proteome</keyword>
<dbReference type="EMBL" id="CP047897">
    <property type="protein sequence ID" value="QHL89054.1"/>
    <property type="molecule type" value="Genomic_DNA"/>
</dbReference>
<feature type="transmembrane region" description="Helical" evidence="1">
    <location>
        <begin position="325"/>
        <end position="346"/>
    </location>
</feature>
<name>A0A6P1P3M9_9BACT</name>
<dbReference type="RefSeq" id="WP_160694037.1">
    <property type="nucleotide sequence ID" value="NZ_CP047897.1"/>
</dbReference>
<feature type="transmembrane region" description="Helical" evidence="1">
    <location>
        <begin position="192"/>
        <end position="209"/>
    </location>
</feature>
<feature type="transmembrane region" description="Helical" evidence="1">
    <location>
        <begin position="35"/>
        <end position="57"/>
    </location>
</feature>
<feature type="transmembrane region" description="Helical" evidence="1">
    <location>
        <begin position="121"/>
        <end position="149"/>
    </location>
</feature>
<keyword evidence="1" id="KW-0812">Transmembrane</keyword>
<keyword evidence="1" id="KW-1133">Transmembrane helix</keyword>
<accession>A0A6P1P3M9</accession>
<feature type="transmembrane region" description="Helical" evidence="1">
    <location>
        <begin position="170"/>
        <end position="186"/>
    </location>
</feature>
<feature type="transmembrane region" description="Helical" evidence="1">
    <location>
        <begin position="384"/>
        <end position="404"/>
    </location>
</feature>
<evidence type="ECO:0000313" key="3">
    <source>
        <dbReference type="Proteomes" id="UP000464214"/>
    </source>
</evidence>
<feature type="transmembrane region" description="Helical" evidence="1">
    <location>
        <begin position="221"/>
        <end position="247"/>
    </location>
</feature>
<reference evidence="2 3" key="1">
    <citation type="submission" date="2020-01" db="EMBL/GenBank/DDBJ databases">
        <authorList>
            <person name="Kim M."/>
        </authorList>
    </citation>
    <scope>NUCLEOTIDE SEQUENCE [LARGE SCALE GENOMIC DNA]</scope>
    <source>
        <strain evidence="2 3">BT10</strain>
    </source>
</reference>
<feature type="transmembrane region" description="Helical" evidence="1">
    <location>
        <begin position="416"/>
        <end position="435"/>
    </location>
</feature>
<gene>
    <name evidence="2" type="ORF">GU926_17120</name>
</gene>
<organism evidence="2 3">
    <name type="scientific">Nibribacter ruber</name>
    <dbReference type="NCBI Taxonomy" id="2698458"/>
    <lineage>
        <taxon>Bacteria</taxon>
        <taxon>Pseudomonadati</taxon>
        <taxon>Bacteroidota</taxon>
        <taxon>Cytophagia</taxon>
        <taxon>Cytophagales</taxon>
        <taxon>Hymenobacteraceae</taxon>
        <taxon>Nibribacter</taxon>
    </lineage>
</organism>
<protein>
    <recommendedName>
        <fullName evidence="4">Glycosyltransferase RgtA/B/C/D-like domain-containing protein</fullName>
    </recommendedName>
</protein>
<feature type="transmembrane region" description="Helical" evidence="1">
    <location>
        <begin position="6"/>
        <end position="23"/>
    </location>
</feature>